<dbReference type="GO" id="GO:0016491">
    <property type="term" value="F:oxidoreductase activity"/>
    <property type="evidence" value="ECO:0007669"/>
    <property type="project" value="InterPro"/>
</dbReference>
<evidence type="ECO:0000256" key="11">
    <source>
        <dbReference type="HAMAP-Rule" id="MF_00354"/>
    </source>
</evidence>
<comment type="cofactor">
    <cofactor evidence="11">
        <name>Mg(2+)</name>
        <dbReference type="ChEBI" id="CHEBI:18420"/>
    </cofactor>
</comment>
<evidence type="ECO:0000256" key="7">
    <source>
        <dbReference type="ARBA" id="ARBA00022857"/>
    </source>
</evidence>
<comment type="cofactor">
    <cofactor evidence="1 11">
        <name>FMN</name>
        <dbReference type="ChEBI" id="CHEBI:58210"/>
    </cofactor>
</comment>
<dbReference type="PIRSF" id="PIRSF003314">
    <property type="entry name" value="IPP_isomerase"/>
    <property type="match status" value="1"/>
</dbReference>
<feature type="binding site" evidence="11">
    <location>
        <position position="195"/>
    </location>
    <ligand>
        <name>FMN</name>
        <dbReference type="ChEBI" id="CHEBI:58210"/>
    </ligand>
</feature>
<protein>
    <recommendedName>
        <fullName evidence="11">Isopentenyl-diphosphate delta-isomerase</fullName>
        <shortName evidence="11">IPP isomerase</shortName>
        <ecNumber evidence="11">5.3.3.2</ecNumber>
    </recommendedName>
    <alternativeName>
        <fullName evidence="11">Isopentenyl diphosphate:dimethylallyl diphosphate isomerase</fullName>
    </alternativeName>
    <alternativeName>
        <fullName evidence="11">Isopentenyl pyrophosphate isomerase</fullName>
    </alternativeName>
    <alternativeName>
        <fullName evidence="11">Type 2 isopentenyl diphosphate isomerase</fullName>
        <shortName evidence="11">IDI-2</shortName>
    </alternativeName>
</protein>
<feature type="binding site" evidence="11">
    <location>
        <begin position="11"/>
        <end position="12"/>
    </location>
    <ligand>
        <name>substrate</name>
    </ligand>
</feature>
<evidence type="ECO:0000256" key="1">
    <source>
        <dbReference type="ARBA" id="ARBA00001917"/>
    </source>
</evidence>
<feature type="binding site" evidence="11">
    <location>
        <position position="100"/>
    </location>
    <ligand>
        <name>FMN</name>
        <dbReference type="ChEBI" id="CHEBI:58210"/>
    </ligand>
</feature>
<sequence>MPDHNKTTNQRKSEHIDIVLNRDVEGRNITTGLEEYHFRHQALPELDFAAINLSTFFLGYALKTPFLISSMTGGTKEAHNINRNLAQAAQDRGWVLGLGSVRTALEYPELAHTFDVRSDAPDIPILANLGAVQLNYGFGTEECRRIVEITGADALILHLNSMQEVFQPEGNTRFDQLLAKIEQVCAELEVPVGIKEVGFGIDGETARRLWNVGASFVDVAGAGGTSWIQVEKYRSPDPLVHHAAEAFRDWGLPTAMCIREVRTASPDTSLIASGGLHNGVEGAKCLALGADLVGYGRSLLHAATQPTPEAISQQLERIEWECRTAMFGIGVADIESLRGTDRLIHIKE</sequence>
<evidence type="ECO:0000256" key="9">
    <source>
        <dbReference type="ARBA" id="ARBA00023235"/>
    </source>
</evidence>
<dbReference type="GO" id="GO:0008299">
    <property type="term" value="P:isoprenoid biosynthetic process"/>
    <property type="evidence" value="ECO:0007669"/>
    <property type="project" value="UniProtKB-UniRule"/>
</dbReference>
<dbReference type="GO" id="GO:0070402">
    <property type="term" value="F:NADPH binding"/>
    <property type="evidence" value="ECO:0007669"/>
    <property type="project" value="UniProtKB-UniRule"/>
</dbReference>
<keyword evidence="7 11" id="KW-0521">NADP</keyword>
<feature type="domain" description="FMN-dependent dehydrogenase" evidence="12">
    <location>
        <begin position="178"/>
        <end position="338"/>
    </location>
</feature>
<feature type="binding site" evidence="11">
    <location>
        <begin position="70"/>
        <end position="72"/>
    </location>
    <ligand>
        <name>FMN</name>
        <dbReference type="ChEBI" id="CHEBI:58210"/>
    </ligand>
</feature>
<dbReference type="GO" id="GO:0000287">
    <property type="term" value="F:magnesium ion binding"/>
    <property type="evidence" value="ECO:0007669"/>
    <property type="project" value="UniProtKB-UniRule"/>
</dbReference>
<dbReference type="Gene3D" id="3.20.20.70">
    <property type="entry name" value="Aldolase class I"/>
    <property type="match status" value="1"/>
</dbReference>
<dbReference type="OrthoDB" id="9795032at2"/>
<accession>A0A2T4Z835</accession>
<feature type="binding site" evidence="11">
    <location>
        <position position="69"/>
    </location>
    <ligand>
        <name>FMN</name>
        <dbReference type="ChEBI" id="CHEBI:58210"/>
    </ligand>
</feature>
<dbReference type="InterPro" id="IPR013785">
    <property type="entry name" value="Aldolase_TIM"/>
</dbReference>
<keyword evidence="5 11" id="KW-0479">Metal-binding</keyword>
<gene>
    <name evidence="11" type="primary">fni</name>
    <name evidence="13" type="ORF">C8J48_0612</name>
</gene>
<dbReference type="GO" id="GO:0004452">
    <property type="term" value="F:isopentenyl-diphosphate delta-isomerase activity"/>
    <property type="evidence" value="ECO:0007669"/>
    <property type="project" value="UniProtKB-UniRule"/>
</dbReference>
<comment type="caution">
    <text evidence="13">The sequence shown here is derived from an EMBL/GenBank/DDBJ whole genome shotgun (WGS) entry which is preliminary data.</text>
</comment>
<name>A0A2T4Z835_9BACL</name>
<keyword evidence="3 11" id="KW-0285">Flavoprotein</keyword>
<proteinExistence type="inferred from homology"/>
<dbReference type="GO" id="GO:0005737">
    <property type="term" value="C:cytoplasm"/>
    <property type="evidence" value="ECO:0007669"/>
    <property type="project" value="UniProtKB-SubCell"/>
</dbReference>
<dbReference type="PANTHER" id="PTHR43665:SF1">
    <property type="entry name" value="ISOPENTENYL-DIPHOSPHATE DELTA-ISOMERASE"/>
    <property type="match status" value="1"/>
</dbReference>
<keyword evidence="4 11" id="KW-0288">FMN</keyword>
<comment type="subcellular location">
    <subcellularLocation>
        <location evidence="11">Cytoplasm</location>
    </subcellularLocation>
</comment>
<dbReference type="PANTHER" id="PTHR43665">
    <property type="entry name" value="ISOPENTENYL-DIPHOSPHATE DELTA-ISOMERASE"/>
    <property type="match status" value="1"/>
</dbReference>
<organism evidence="13 14">
    <name type="scientific">Desmospora activa DSM 45169</name>
    <dbReference type="NCBI Taxonomy" id="1121389"/>
    <lineage>
        <taxon>Bacteria</taxon>
        <taxon>Bacillati</taxon>
        <taxon>Bacillota</taxon>
        <taxon>Bacilli</taxon>
        <taxon>Bacillales</taxon>
        <taxon>Thermoactinomycetaceae</taxon>
        <taxon>Desmospora</taxon>
    </lineage>
</organism>
<dbReference type="RefSeq" id="WP_107724897.1">
    <property type="nucleotide sequence ID" value="NZ_PZZP01000001.1"/>
</dbReference>
<dbReference type="EMBL" id="PZZP01000001">
    <property type="protein sequence ID" value="PTM58040.1"/>
    <property type="molecule type" value="Genomic_DNA"/>
</dbReference>
<dbReference type="Proteomes" id="UP000241639">
    <property type="component" value="Unassembled WGS sequence"/>
</dbReference>
<evidence type="ECO:0000313" key="14">
    <source>
        <dbReference type="Proteomes" id="UP000241639"/>
    </source>
</evidence>
<evidence type="ECO:0000256" key="2">
    <source>
        <dbReference type="ARBA" id="ARBA00022490"/>
    </source>
</evidence>
<evidence type="ECO:0000313" key="13">
    <source>
        <dbReference type="EMBL" id="PTM58040.1"/>
    </source>
</evidence>
<dbReference type="CDD" id="cd02811">
    <property type="entry name" value="IDI-2_FMN"/>
    <property type="match status" value="1"/>
</dbReference>
<keyword evidence="2 11" id="KW-0963">Cytoplasm</keyword>
<evidence type="ECO:0000256" key="6">
    <source>
        <dbReference type="ARBA" id="ARBA00022842"/>
    </source>
</evidence>
<feature type="binding site" evidence="11">
    <location>
        <position position="225"/>
    </location>
    <ligand>
        <name>FMN</name>
        <dbReference type="ChEBI" id="CHEBI:58210"/>
    </ligand>
</feature>
<dbReference type="InterPro" id="IPR000262">
    <property type="entry name" value="FMN-dep_DH"/>
</dbReference>
<keyword evidence="9 11" id="KW-0413">Isomerase</keyword>
<reference evidence="13 14" key="1">
    <citation type="submission" date="2018-04" db="EMBL/GenBank/DDBJ databases">
        <title>Genomic Encyclopedia of Archaeal and Bacterial Type Strains, Phase II (KMG-II): from individual species to whole genera.</title>
        <authorList>
            <person name="Goeker M."/>
        </authorList>
    </citation>
    <scope>NUCLEOTIDE SEQUENCE [LARGE SCALE GENOMIC DNA]</scope>
    <source>
        <strain evidence="13 14">DSM 45169</strain>
    </source>
</reference>
<evidence type="ECO:0000256" key="3">
    <source>
        <dbReference type="ARBA" id="ARBA00022630"/>
    </source>
</evidence>
<comment type="caution">
    <text evidence="11">Lacks conserved residue(s) required for the propagation of feature annotation.</text>
</comment>
<dbReference type="EC" id="5.3.3.2" evidence="11"/>
<dbReference type="SUPFAM" id="SSF51395">
    <property type="entry name" value="FMN-linked oxidoreductases"/>
    <property type="match status" value="1"/>
</dbReference>
<feature type="binding site" evidence="11">
    <location>
        <position position="163"/>
    </location>
    <ligand>
        <name>substrate</name>
    </ligand>
</feature>
<evidence type="ECO:0000256" key="4">
    <source>
        <dbReference type="ARBA" id="ARBA00022643"/>
    </source>
</evidence>
<dbReference type="AlphaFoldDB" id="A0A2T4Z835"/>
<evidence type="ECO:0000256" key="8">
    <source>
        <dbReference type="ARBA" id="ARBA00023229"/>
    </source>
</evidence>
<keyword evidence="14" id="KW-1185">Reference proteome</keyword>
<keyword evidence="6 11" id="KW-0460">Magnesium</keyword>
<comment type="similarity">
    <text evidence="11">Belongs to the IPP isomerase type 2 family.</text>
</comment>
<dbReference type="GO" id="GO:0010181">
    <property type="term" value="F:FMN binding"/>
    <property type="evidence" value="ECO:0007669"/>
    <property type="project" value="UniProtKB-UniRule"/>
</dbReference>
<evidence type="ECO:0000256" key="5">
    <source>
        <dbReference type="ARBA" id="ARBA00022723"/>
    </source>
</evidence>
<keyword evidence="8 11" id="KW-0414">Isoprene biosynthesis</keyword>
<feature type="binding site" evidence="11">
    <location>
        <begin position="100"/>
        <end position="102"/>
    </location>
    <ligand>
        <name>substrate</name>
    </ligand>
</feature>
<comment type="cofactor">
    <cofactor evidence="11">
        <name>NADPH</name>
        <dbReference type="ChEBI" id="CHEBI:57783"/>
    </cofactor>
</comment>
<feature type="binding site" evidence="11">
    <location>
        <position position="128"/>
    </location>
    <ligand>
        <name>FMN</name>
        <dbReference type="ChEBI" id="CHEBI:58210"/>
    </ligand>
</feature>
<dbReference type="NCBIfam" id="TIGR02151">
    <property type="entry name" value="IPP_isom_2"/>
    <property type="match status" value="1"/>
</dbReference>
<comment type="catalytic activity">
    <reaction evidence="11">
        <text>isopentenyl diphosphate = dimethylallyl diphosphate</text>
        <dbReference type="Rhea" id="RHEA:23284"/>
        <dbReference type="ChEBI" id="CHEBI:57623"/>
        <dbReference type="ChEBI" id="CHEBI:128769"/>
        <dbReference type="EC" id="5.3.3.2"/>
    </reaction>
</comment>
<evidence type="ECO:0000256" key="10">
    <source>
        <dbReference type="ARBA" id="ARBA00025810"/>
    </source>
</evidence>
<dbReference type="InterPro" id="IPR011179">
    <property type="entry name" value="IPdP_isomerase"/>
</dbReference>
<dbReference type="Pfam" id="PF01070">
    <property type="entry name" value="FMN_dh"/>
    <property type="match status" value="1"/>
</dbReference>
<dbReference type="HAMAP" id="MF_00354">
    <property type="entry name" value="Idi_2"/>
    <property type="match status" value="1"/>
</dbReference>
<comment type="subunit">
    <text evidence="10 11">Homooctamer. Dimer of tetramers.</text>
</comment>
<comment type="function">
    <text evidence="11">Involved in the biosynthesis of isoprenoids. Catalyzes the 1,3-allylic rearrangement of the homoallylic substrate isopentenyl (IPP) to its allylic isomer, dimethylallyl diphosphate (DMAPP).</text>
</comment>
<feature type="binding site" evidence="11">
    <location>
        <position position="164"/>
    </location>
    <ligand>
        <name>Mg(2+)</name>
        <dbReference type="ChEBI" id="CHEBI:18420"/>
    </ligand>
</feature>
<evidence type="ECO:0000259" key="12">
    <source>
        <dbReference type="Pfam" id="PF01070"/>
    </source>
</evidence>